<dbReference type="Proteomes" id="UP000077786">
    <property type="component" value="Unassembled WGS sequence"/>
</dbReference>
<dbReference type="OrthoDB" id="7273360at2"/>
<accession>A0A1B6VIF0</accession>
<evidence type="ECO:0000313" key="2">
    <source>
        <dbReference type="Proteomes" id="UP000077786"/>
    </source>
</evidence>
<dbReference type="AlphaFoldDB" id="A0A1B6VIF0"/>
<protein>
    <submittedName>
        <fullName evidence="1">Uncharacterized protein</fullName>
    </submittedName>
</protein>
<evidence type="ECO:0000313" key="1">
    <source>
        <dbReference type="EMBL" id="OAJ66994.1"/>
    </source>
</evidence>
<dbReference type="RefSeq" id="WP_064275000.1">
    <property type="nucleotide sequence ID" value="NZ_JAFEJB010000001.1"/>
</dbReference>
<proteinExistence type="predicted"/>
<comment type="caution">
    <text evidence="1">The sequence shown here is derived from an EMBL/GenBank/DDBJ whole genome shotgun (WGS) entry which is preliminary data.</text>
</comment>
<gene>
    <name evidence="1" type="ORF">A0123_02371</name>
</gene>
<dbReference type="EMBL" id="LUTU01000011">
    <property type="protein sequence ID" value="OAJ66994.1"/>
    <property type="molecule type" value="Genomic_DNA"/>
</dbReference>
<dbReference type="PATRIC" id="fig|38307.3.peg.2470"/>
<name>A0A1B6VIF0_9PROT</name>
<reference evidence="1 2" key="1">
    <citation type="submission" date="2016-03" db="EMBL/GenBank/DDBJ databases">
        <title>Draft genome sequence of Gluconobacter cerinus strain CECT 9110.</title>
        <authorList>
            <person name="Sainz F."/>
            <person name="Mas A."/>
            <person name="Torija M.J."/>
        </authorList>
    </citation>
    <scope>NUCLEOTIDE SEQUENCE [LARGE SCALE GENOMIC DNA]</scope>
    <source>
        <strain evidence="1 2">CECT 9110</strain>
    </source>
</reference>
<sequence length="160" mass="17921">MAENRFDPKDIKILSDILALVLAEPSGSAQNALEALRLRAKRNNLSGGALKNLFASLAADTGRQNAADREKQFRQRISELERELRQTQGHLRSAQGALSHTQMESRALMTEIATQRAQRPWRYITIAFGISAGLLLGIATSQFYHSLTDRPPIDRSVYFR</sequence>
<organism evidence="1 2">
    <name type="scientific">Gluconobacter cerinus</name>
    <dbReference type="NCBI Taxonomy" id="38307"/>
    <lineage>
        <taxon>Bacteria</taxon>
        <taxon>Pseudomonadati</taxon>
        <taxon>Pseudomonadota</taxon>
        <taxon>Alphaproteobacteria</taxon>
        <taxon>Acetobacterales</taxon>
        <taxon>Acetobacteraceae</taxon>
        <taxon>Gluconobacter</taxon>
    </lineage>
</organism>